<dbReference type="InterPro" id="IPR006140">
    <property type="entry name" value="D-isomer_DH_NAD-bd"/>
</dbReference>
<keyword evidence="1" id="KW-0560">Oxidoreductase</keyword>
<protein>
    <submittedName>
        <fullName evidence="5">Dihydrofolate reductase</fullName>
    </submittedName>
</protein>
<feature type="domain" description="D-isomer specific 2-hydroxyacid dehydrogenase NAD-binding" evidence="4">
    <location>
        <begin position="204"/>
        <end position="354"/>
    </location>
</feature>
<dbReference type="AlphaFoldDB" id="A0A917BL70"/>
<dbReference type="RefSeq" id="WP_188575476.1">
    <property type="nucleotide sequence ID" value="NZ_BMCT01000001.1"/>
</dbReference>
<feature type="compositionally biased region" description="Pro residues" evidence="3">
    <location>
        <begin position="35"/>
        <end position="53"/>
    </location>
</feature>
<evidence type="ECO:0000256" key="2">
    <source>
        <dbReference type="ARBA" id="ARBA00023027"/>
    </source>
</evidence>
<keyword evidence="6" id="KW-1185">Reference proteome</keyword>
<dbReference type="Gene3D" id="3.40.50.720">
    <property type="entry name" value="NAD(P)-binding Rossmann-like Domain"/>
    <property type="match status" value="2"/>
</dbReference>
<reference evidence="5" key="1">
    <citation type="journal article" date="2014" name="Int. J. Syst. Evol. Microbiol.">
        <title>Complete genome sequence of Corynebacterium casei LMG S-19264T (=DSM 44701T), isolated from a smear-ripened cheese.</title>
        <authorList>
            <consortium name="US DOE Joint Genome Institute (JGI-PGF)"/>
            <person name="Walter F."/>
            <person name="Albersmeier A."/>
            <person name="Kalinowski J."/>
            <person name="Ruckert C."/>
        </authorList>
    </citation>
    <scope>NUCLEOTIDE SEQUENCE</scope>
    <source>
        <strain evidence="5">CCM 7897</strain>
    </source>
</reference>
<dbReference type="SUPFAM" id="SSF51735">
    <property type="entry name" value="NAD(P)-binding Rossmann-fold domains"/>
    <property type="match status" value="1"/>
</dbReference>
<feature type="compositionally biased region" description="Low complexity" evidence="3">
    <location>
        <begin position="54"/>
        <end position="63"/>
    </location>
</feature>
<dbReference type="Proteomes" id="UP000606044">
    <property type="component" value="Unassembled WGS sequence"/>
</dbReference>
<name>A0A917BL70_9HYPH</name>
<evidence type="ECO:0000313" key="5">
    <source>
        <dbReference type="EMBL" id="GGF50438.1"/>
    </source>
</evidence>
<dbReference type="Pfam" id="PF02826">
    <property type="entry name" value="2-Hacid_dh_C"/>
    <property type="match status" value="1"/>
</dbReference>
<sequence length="391" mass="40911">MTRASGTKAGETSAKGRKSTPRAATDAMAEGKPAPAKPTPAKPTPAKPAPAKPAAPKTAAPKSPTRKASAKPATPADGRRRVWSHVGAAGRKLAGTPYVGSVLDLKDGASPWVVPKGVDTILTRPGVGWRDAPKSPPAGWPGRVRHFHSISTGMDVYPAWVFDCPLVTCGRGTNSGAIAEYVLAAILEAERKLAQAFARPGIRPMEAFPFGGLDGRTVGLLGFGTIGRAVAVRARAFGMNVVAFRRSAGAPEDGVRFSASAQEVVAASQHLVLALPLTPATRHMVSTDLLKAAQPGLHLINVARGELVDHDALMAWLAGDAGASATLDVTEPEPLPADHPLLYQRRVRLTPHISWQGSEADGRAVEVFLDNLAAVEEKRPPLGLVSRDAGY</sequence>
<organism evidence="5 6">
    <name type="scientific">Azorhizobium oxalatiphilum</name>
    <dbReference type="NCBI Taxonomy" id="980631"/>
    <lineage>
        <taxon>Bacteria</taxon>
        <taxon>Pseudomonadati</taxon>
        <taxon>Pseudomonadota</taxon>
        <taxon>Alphaproteobacteria</taxon>
        <taxon>Hyphomicrobiales</taxon>
        <taxon>Xanthobacteraceae</taxon>
        <taxon>Azorhizobium</taxon>
    </lineage>
</organism>
<dbReference type="EMBL" id="BMCT01000001">
    <property type="protein sequence ID" value="GGF50438.1"/>
    <property type="molecule type" value="Genomic_DNA"/>
</dbReference>
<feature type="region of interest" description="Disordered" evidence="3">
    <location>
        <begin position="1"/>
        <end position="82"/>
    </location>
</feature>
<dbReference type="GO" id="GO:0016491">
    <property type="term" value="F:oxidoreductase activity"/>
    <property type="evidence" value="ECO:0007669"/>
    <property type="project" value="UniProtKB-KW"/>
</dbReference>
<dbReference type="InterPro" id="IPR036291">
    <property type="entry name" value="NAD(P)-bd_dom_sf"/>
</dbReference>
<evidence type="ECO:0000259" key="4">
    <source>
        <dbReference type="Pfam" id="PF02826"/>
    </source>
</evidence>
<proteinExistence type="predicted"/>
<comment type="caution">
    <text evidence="5">The sequence shown here is derived from an EMBL/GenBank/DDBJ whole genome shotgun (WGS) entry which is preliminary data.</text>
</comment>
<evidence type="ECO:0000256" key="1">
    <source>
        <dbReference type="ARBA" id="ARBA00023002"/>
    </source>
</evidence>
<keyword evidence="2" id="KW-0520">NAD</keyword>
<reference evidence="5" key="2">
    <citation type="submission" date="2020-09" db="EMBL/GenBank/DDBJ databases">
        <authorList>
            <person name="Sun Q."/>
            <person name="Sedlacek I."/>
        </authorList>
    </citation>
    <scope>NUCLEOTIDE SEQUENCE</scope>
    <source>
        <strain evidence="5">CCM 7897</strain>
    </source>
</reference>
<dbReference type="GO" id="GO:0051287">
    <property type="term" value="F:NAD binding"/>
    <property type="evidence" value="ECO:0007669"/>
    <property type="project" value="InterPro"/>
</dbReference>
<gene>
    <name evidence="5" type="ORF">GCM10007301_07280</name>
</gene>
<dbReference type="PANTHER" id="PTHR43333">
    <property type="entry name" value="2-HACID_DH_C DOMAIN-CONTAINING PROTEIN"/>
    <property type="match status" value="1"/>
</dbReference>
<dbReference type="PANTHER" id="PTHR43333:SF1">
    <property type="entry name" value="D-ISOMER SPECIFIC 2-HYDROXYACID DEHYDROGENASE NAD-BINDING DOMAIN-CONTAINING PROTEIN"/>
    <property type="match status" value="1"/>
</dbReference>
<evidence type="ECO:0000313" key="6">
    <source>
        <dbReference type="Proteomes" id="UP000606044"/>
    </source>
</evidence>
<accession>A0A917BL70</accession>
<evidence type="ECO:0000256" key="3">
    <source>
        <dbReference type="SAM" id="MobiDB-lite"/>
    </source>
</evidence>